<reference evidence="9" key="1">
    <citation type="submission" date="2016-10" db="EMBL/GenBank/DDBJ databases">
        <authorList>
            <person name="Varghese N."/>
            <person name="Submissions S."/>
        </authorList>
    </citation>
    <scope>NUCLEOTIDE SEQUENCE [LARGE SCALE GENOMIC DNA]</scope>
    <source>
        <strain evidence="9">DSM 3384</strain>
    </source>
</reference>
<dbReference type="Proteomes" id="UP000199608">
    <property type="component" value="Unassembled WGS sequence"/>
</dbReference>
<evidence type="ECO:0000256" key="4">
    <source>
        <dbReference type="ARBA" id="ARBA00022692"/>
    </source>
</evidence>
<evidence type="ECO:0000256" key="6">
    <source>
        <dbReference type="ARBA" id="ARBA00023136"/>
    </source>
</evidence>
<feature type="transmembrane region" description="Helical" evidence="7">
    <location>
        <begin position="200"/>
        <end position="224"/>
    </location>
</feature>
<feature type="transmembrane region" description="Helical" evidence="7">
    <location>
        <begin position="244"/>
        <end position="265"/>
    </location>
</feature>
<name>A0A1H2JAC4_9BACT</name>
<dbReference type="RefSeq" id="WP_245743162.1">
    <property type="nucleotide sequence ID" value="NZ_FNLL01000011.1"/>
</dbReference>
<dbReference type="PANTHER" id="PTHR34856:SF2">
    <property type="entry name" value="PROTEIN NRFD"/>
    <property type="match status" value="1"/>
</dbReference>
<dbReference type="Gene3D" id="1.20.1630.10">
    <property type="entry name" value="Formate dehydrogenase/DMSO reductase domain"/>
    <property type="match status" value="1"/>
</dbReference>
<evidence type="ECO:0000256" key="3">
    <source>
        <dbReference type="ARBA" id="ARBA00022475"/>
    </source>
</evidence>
<evidence type="ECO:0000256" key="1">
    <source>
        <dbReference type="ARBA" id="ARBA00004651"/>
    </source>
</evidence>
<dbReference type="AlphaFoldDB" id="A0A1H2JAC4"/>
<feature type="transmembrane region" description="Helical" evidence="7">
    <location>
        <begin position="285"/>
        <end position="307"/>
    </location>
</feature>
<dbReference type="PANTHER" id="PTHR34856">
    <property type="entry name" value="PROTEIN NRFD"/>
    <property type="match status" value="1"/>
</dbReference>
<dbReference type="InterPro" id="IPR052049">
    <property type="entry name" value="Electron_transfer_protein"/>
</dbReference>
<evidence type="ECO:0000313" key="9">
    <source>
        <dbReference type="Proteomes" id="UP000199608"/>
    </source>
</evidence>
<feature type="transmembrane region" description="Helical" evidence="7">
    <location>
        <begin position="167"/>
        <end position="188"/>
    </location>
</feature>
<dbReference type="EMBL" id="FNLL01000011">
    <property type="protein sequence ID" value="SDU53282.1"/>
    <property type="molecule type" value="Genomic_DNA"/>
</dbReference>
<dbReference type="InterPro" id="IPR005614">
    <property type="entry name" value="NrfD-like"/>
</dbReference>
<evidence type="ECO:0000256" key="7">
    <source>
        <dbReference type="SAM" id="Phobius"/>
    </source>
</evidence>
<comment type="subcellular location">
    <subcellularLocation>
        <location evidence="1">Cell membrane</location>
        <topology evidence="1">Multi-pass membrane protein</topology>
    </subcellularLocation>
</comment>
<keyword evidence="5 7" id="KW-1133">Transmembrane helix</keyword>
<feature type="transmembrane region" description="Helical" evidence="7">
    <location>
        <begin position="363"/>
        <end position="384"/>
    </location>
</feature>
<dbReference type="Pfam" id="PF03916">
    <property type="entry name" value="NrfD"/>
    <property type="match status" value="1"/>
</dbReference>
<dbReference type="GO" id="GO:0005886">
    <property type="term" value="C:plasma membrane"/>
    <property type="evidence" value="ECO:0007669"/>
    <property type="project" value="UniProtKB-SubCell"/>
</dbReference>
<keyword evidence="9" id="KW-1185">Reference proteome</keyword>
<evidence type="ECO:0000256" key="5">
    <source>
        <dbReference type="ARBA" id="ARBA00022989"/>
    </source>
</evidence>
<accession>A0A1H2JAC4</accession>
<keyword evidence="3" id="KW-1003">Cell membrane</keyword>
<feature type="transmembrane region" description="Helical" evidence="7">
    <location>
        <begin position="63"/>
        <end position="84"/>
    </location>
</feature>
<feature type="transmembrane region" description="Helical" evidence="7">
    <location>
        <begin position="314"/>
        <end position="334"/>
    </location>
</feature>
<evidence type="ECO:0000313" key="8">
    <source>
        <dbReference type="EMBL" id="SDU53282.1"/>
    </source>
</evidence>
<organism evidence="8 9">
    <name type="scientific">Desulfobacula phenolica</name>
    <dbReference type="NCBI Taxonomy" id="90732"/>
    <lineage>
        <taxon>Bacteria</taxon>
        <taxon>Pseudomonadati</taxon>
        <taxon>Thermodesulfobacteriota</taxon>
        <taxon>Desulfobacteria</taxon>
        <taxon>Desulfobacterales</taxon>
        <taxon>Desulfobacteraceae</taxon>
        <taxon>Desulfobacula</taxon>
    </lineage>
</organism>
<feature type="transmembrane region" description="Helical" evidence="7">
    <location>
        <begin position="104"/>
        <end position="124"/>
    </location>
</feature>
<evidence type="ECO:0000256" key="2">
    <source>
        <dbReference type="ARBA" id="ARBA00008929"/>
    </source>
</evidence>
<feature type="transmembrane region" description="Helical" evidence="7">
    <location>
        <begin position="31"/>
        <end position="51"/>
    </location>
</feature>
<comment type="similarity">
    <text evidence="2">Belongs to the NrfD family.</text>
</comment>
<keyword evidence="4 7" id="KW-0812">Transmembrane</keyword>
<gene>
    <name evidence="8" type="ORF">SAMN04487931_11194</name>
</gene>
<sequence>MDAAYGPAAMLVSNYVFPNDLHVHWSMMIVLYPYMTGLVDGAFIIAALYYLFDVKSLKPVARFSLLFALAFLCCATLPLLLHLGRPERNLNMLLTPSPSSAMAGFGYIYAVSMGVLVFIVLFVYRKDLVTSRKNSKGLRKLLYRVLTFDSIDLSTEALVLDQKIIRFLVGIGIPVAIVLHGYVGFIFGGVKANPTWSTPLMPVMFLFSACVSGISAVIPAYMVIRKAKGRSIDHDCVKTCIKILTLFFILAFAFEMLEVFSHSYLKSGYHHMVEGLLNGPLATSFWLWQVKICSVIPLLLLGVMAIFTIKPKTYNFMAAVVSIILLLQVLIMRWNVVIGGQLMSKSARGYTQFHPEWFDKEGILAVMIVMAIPFVILFVLSRIFPFWTQDNKTIVK</sequence>
<protein>
    <submittedName>
        <fullName evidence="8">Predicted membrane protein</fullName>
    </submittedName>
</protein>
<keyword evidence="6 7" id="KW-0472">Membrane</keyword>
<proteinExistence type="inferred from homology"/>